<feature type="transmembrane region" description="Helical" evidence="5">
    <location>
        <begin position="169"/>
        <end position="187"/>
    </location>
</feature>
<dbReference type="CDD" id="cd10429">
    <property type="entry name" value="GAAP_like"/>
    <property type="match status" value="1"/>
</dbReference>
<feature type="transmembrane region" description="Helical" evidence="5">
    <location>
        <begin position="110"/>
        <end position="133"/>
    </location>
</feature>
<feature type="transmembrane region" description="Helical" evidence="5">
    <location>
        <begin position="84"/>
        <end position="103"/>
    </location>
</feature>
<feature type="region of interest" description="Disordered" evidence="6">
    <location>
        <begin position="1"/>
        <end position="20"/>
    </location>
</feature>
<gene>
    <name evidence="7" type="ORF">MUCCIDRAFT_147527</name>
</gene>
<dbReference type="VEuPathDB" id="FungiDB:MUCCIDRAFT_147527"/>
<proteinExistence type="inferred from homology"/>
<dbReference type="InterPro" id="IPR006214">
    <property type="entry name" value="Bax_inhibitor_1-related"/>
</dbReference>
<keyword evidence="2 5" id="KW-0812">Transmembrane</keyword>
<evidence type="ECO:0000313" key="8">
    <source>
        <dbReference type="Proteomes" id="UP000077051"/>
    </source>
</evidence>
<sequence length="254" mass="28707">MSYGSAPYTAPPPRYDEESAQPLMGQHEDDDMFKEMVANSSKEVRLQFVRKVYSILATQLLATTVLSAFYLLNDSAKNWVQSNQWMLIVSMIGTLGVMFALFWKSRSYPLNYGLLALFTLLEAHAVGTIVTFYNQKLVLQALVITLGVFIALTIFTLQSKWDFSGLAPFLFAGIWILVIAGFVQMFFPFSEGIQMAFAVGGVIIFSGYILFDTYLIFNRYSAEDYIIASVSLYLDFINLFLRILQILQLSSNDN</sequence>
<dbReference type="Proteomes" id="UP000077051">
    <property type="component" value="Unassembled WGS sequence"/>
</dbReference>
<dbReference type="AlphaFoldDB" id="A0A168IVH9"/>
<evidence type="ECO:0000256" key="1">
    <source>
        <dbReference type="ARBA" id="ARBA00004141"/>
    </source>
</evidence>
<evidence type="ECO:0000256" key="5">
    <source>
        <dbReference type="RuleBase" id="RU004379"/>
    </source>
</evidence>
<dbReference type="EMBL" id="AMYB01000007">
    <property type="protein sequence ID" value="OAD00408.1"/>
    <property type="molecule type" value="Genomic_DNA"/>
</dbReference>
<dbReference type="PANTHER" id="PTHR23291">
    <property type="entry name" value="BAX INHIBITOR-RELATED"/>
    <property type="match status" value="1"/>
</dbReference>
<feature type="transmembrane region" description="Helical" evidence="5">
    <location>
        <begin position="52"/>
        <end position="72"/>
    </location>
</feature>
<feature type="transmembrane region" description="Helical" evidence="5">
    <location>
        <begin position="193"/>
        <end position="217"/>
    </location>
</feature>
<dbReference type="STRING" id="747725.A0A168IVH9"/>
<reference evidence="7 8" key="1">
    <citation type="submission" date="2015-06" db="EMBL/GenBank/DDBJ databases">
        <title>Expansion of signal transduction pathways in fungi by whole-genome duplication.</title>
        <authorList>
            <consortium name="DOE Joint Genome Institute"/>
            <person name="Corrochano L.M."/>
            <person name="Kuo A."/>
            <person name="Marcet-Houben M."/>
            <person name="Polaino S."/>
            <person name="Salamov A."/>
            <person name="Villalobos J.M."/>
            <person name="Alvarez M.I."/>
            <person name="Avalos J."/>
            <person name="Benito E.P."/>
            <person name="Benoit I."/>
            <person name="Burger G."/>
            <person name="Camino L.P."/>
            <person name="Canovas D."/>
            <person name="Cerda-Olmedo E."/>
            <person name="Cheng J.-F."/>
            <person name="Dominguez A."/>
            <person name="Elias M."/>
            <person name="Eslava A.P."/>
            <person name="Glaser F."/>
            <person name="Grimwood J."/>
            <person name="Gutierrez G."/>
            <person name="Heitman J."/>
            <person name="Henrissat B."/>
            <person name="Iturriaga E.A."/>
            <person name="Lang B.F."/>
            <person name="Lavin J.L."/>
            <person name="Lee S."/>
            <person name="Li W."/>
            <person name="Lindquist E."/>
            <person name="Lopez-Garcia S."/>
            <person name="Luque E.M."/>
            <person name="Marcos A.T."/>
            <person name="Martin J."/>
            <person name="Mccluskey K."/>
            <person name="Medina H.R."/>
            <person name="Miralles-Duran A."/>
            <person name="Miyazaki A."/>
            <person name="Munoz-Torres E."/>
            <person name="Oguiza J.A."/>
            <person name="Ohm R."/>
            <person name="Olmedo M."/>
            <person name="Orejas M."/>
            <person name="Ortiz-Castellanos L."/>
            <person name="Pisabarro A.G."/>
            <person name="Rodriguez-Romero J."/>
            <person name="Ruiz-Herrera J."/>
            <person name="Ruiz-Vazquez R."/>
            <person name="Sanz C."/>
            <person name="Schackwitz W."/>
            <person name="Schmutz J."/>
            <person name="Shahriari M."/>
            <person name="Shelest E."/>
            <person name="Silva-Franco F."/>
            <person name="Soanes D."/>
            <person name="Syed K."/>
            <person name="Tagua V.G."/>
            <person name="Talbot N.J."/>
            <person name="Thon M."/>
            <person name="De Vries R.P."/>
            <person name="Wiebenga A."/>
            <person name="Yadav J.S."/>
            <person name="Braun E.L."/>
            <person name="Baker S."/>
            <person name="Garre V."/>
            <person name="Horwitz B."/>
            <person name="Torres-Martinez S."/>
            <person name="Idnurm A."/>
            <person name="Herrera-Estrella A."/>
            <person name="Gabaldon T."/>
            <person name="Grigoriev I.V."/>
        </authorList>
    </citation>
    <scope>NUCLEOTIDE SEQUENCE [LARGE SCALE GENOMIC DNA]</scope>
    <source>
        <strain evidence="7 8">CBS 277.49</strain>
    </source>
</reference>
<dbReference type="PANTHER" id="PTHR23291:SF50">
    <property type="entry name" value="PROTEIN LIFEGUARD 4"/>
    <property type="match status" value="1"/>
</dbReference>
<dbReference type="Pfam" id="PF01027">
    <property type="entry name" value="Bax1-I"/>
    <property type="match status" value="1"/>
</dbReference>
<keyword evidence="3 5" id="KW-1133">Transmembrane helix</keyword>
<evidence type="ECO:0000256" key="4">
    <source>
        <dbReference type="ARBA" id="ARBA00023136"/>
    </source>
</evidence>
<name>A0A168IVH9_MUCCL</name>
<evidence type="ECO:0000256" key="2">
    <source>
        <dbReference type="ARBA" id="ARBA00022692"/>
    </source>
</evidence>
<feature type="transmembrane region" description="Helical" evidence="5">
    <location>
        <begin position="139"/>
        <end position="157"/>
    </location>
</feature>
<keyword evidence="8" id="KW-1185">Reference proteome</keyword>
<dbReference type="GO" id="GO:0016020">
    <property type="term" value="C:membrane"/>
    <property type="evidence" value="ECO:0007669"/>
    <property type="project" value="UniProtKB-SubCell"/>
</dbReference>
<protein>
    <submittedName>
        <fullName evidence="7">Uncharacterized protein</fullName>
    </submittedName>
</protein>
<organism evidence="7 8">
    <name type="scientific">Mucor lusitanicus CBS 277.49</name>
    <dbReference type="NCBI Taxonomy" id="747725"/>
    <lineage>
        <taxon>Eukaryota</taxon>
        <taxon>Fungi</taxon>
        <taxon>Fungi incertae sedis</taxon>
        <taxon>Mucoromycota</taxon>
        <taxon>Mucoromycotina</taxon>
        <taxon>Mucoromycetes</taxon>
        <taxon>Mucorales</taxon>
        <taxon>Mucorineae</taxon>
        <taxon>Mucoraceae</taxon>
        <taxon>Mucor</taxon>
    </lineage>
</organism>
<comment type="subcellular location">
    <subcellularLocation>
        <location evidence="1">Membrane</location>
        <topology evidence="1">Multi-pass membrane protein</topology>
    </subcellularLocation>
</comment>
<dbReference type="OrthoDB" id="7933078at2759"/>
<feature type="transmembrane region" description="Helical" evidence="5">
    <location>
        <begin position="224"/>
        <end position="244"/>
    </location>
</feature>
<evidence type="ECO:0000256" key="3">
    <source>
        <dbReference type="ARBA" id="ARBA00022989"/>
    </source>
</evidence>
<accession>A0A168IVH9</accession>
<evidence type="ECO:0000313" key="7">
    <source>
        <dbReference type="EMBL" id="OAD00408.1"/>
    </source>
</evidence>
<comment type="caution">
    <text evidence="7">The sequence shown here is derived from an EMBL/GenBank/DDBJ whole genome shotgun (WGS) entry which is preliminary data.</text>
</comment>
<comment type="similarity">
    <text evidence="5">Belongs to the BI1 family.</text>
</comment>
<evidence type="ECO:0000256" key="6">
    <source>
        <dbReference type="SAM" id="MobiDB-lite"/>
    </source>
</evidence>
<keyword evidence="4 5" id="KW-0472">Membrane</keyword>